<feature type="domain" description="Flavodoxin" evidence="1">
    <location>
        <begin position="5"/>
        <end position="137"/>
    </location>
</feature>
<dbReference type="PROSITE" id="PS00201">
    <property type="entry name" value="FLAVODOXIN"/>
    <property type="match status" value="1"/>
</dbReference>
<dbReference type="eggNOG" id="COG0716">
    <property type="taxonomic scope" value="Bacteria"/>
</dbReference>
<evidence type="ECO:0000313" key="3">
    <source>
        <dbReference type="Proteomes" id="UP000011723"/>
    </source>
</evidence>
<dbReference type="RefSeq" id="WP_015400413.1">
    <property type="nucleotide sequence ID" value="NC_020302.1"/>
</dbReference>
<reference evidence="2 3" key="1">
    <citation type="journal article" date="2012" name="Stand. Genomic Sci.">
        <title>Genome sequence of the halotolerant bacterium Corynebacterium halotolerans type strain YIM 70093(T) (= DSM 44683(T)).</title>
        <authorList>
            <person name="Ruckert C."/>
            <person name="Albersmeier A."/>
            <person name="Al-Dilaimi A."/>
            <person name="Niehaus K."/>
            <person name="Szczepanowski R."/>
            <person name="Kalinowski J."/>
        </authorList>
    </citation>
    <scope>NUCLEOTIDE SEQUENCE [LARGE SCALE GENOMIC DNA]</scope>
    <source>
        <strain evidence="2">YIM 70093</strain>
    </source>
</reference>
<dbReference type="STRING" id="1121362.A605_04940"/>
<dbReference type="AlphaFoldDB" id="M1MWA3"/>
<dbReference type="InterPro" id="IPR001226">
    <property type="entry name" value="Flavodoxin_CS"/>
</dbReference>
<dbReference type="HOGENOM" id="CLU_108839_1_0_11"/>
<dbReference type="Gene3D" id="3.40.50.360">
    <property type="match status" value="1"/>
</dbReference>
<evidence type="ECO:0000313" key="2">
    <source>
        <dbReference type="EMBL" id="AGF71994.1"/>
    </source>
</evidence>
<dbReference type="Pfam" id="PF12724">
    <property type="entry name" value="Flavodoxin_5"/>
    <property type="match status" value="1"/>
</dbReference>
<dbReference type="KEGG" id="chn:A605_04940"/>
<gene>
    <name evidence="2" type="ORF">A605_04940</name>
</gene>
<dbReference type="InterPro" id="IPR026816">
    <property type="entry name" value="Flavodoxin_dom"/>
</dbReference>
<dbReference type="PATRIC" id="fig|1121362.3.peg.992"/>
<dbReference type="GO" id="GO:0009055">
    <property type="term" value="F:electron transfer activity"/>
    <property type="evidence" value="ECO:0007669"/>
    <property type="project" value="InterPro"/>
</dbReference>
<dbReference type="Proteomes" id="UP000011723">
    <property type="component" value="Chromosome"/>
</dbReference>
<dbReference type="OrthoDB" id="4878515at2"/>
<sequence length="172" mass="18786">MSATVLYDTSYGSTRQYAEELARRLGTTAQQLAEAAPAELTAGTGPLIVLSPVHGPSIPAAAFVAKHDLGPRPVAVCAVGMTLIDEARRKDQMAGMLSDRPEVARFYLPGRLAYSTMNRRHRMIMWGIIKALKAKPESARSANDRAMIDSFDRDTDRVDLAELDAVVEWAQV</sequence>
<name>M1MWA3_9CORY</name>
<accession>M1MWA3</accession>
<protein>
    <recommendedName>
        <fullName evidence="1">Flavodoxin domain-containing protein</fullName>
    </recommendedName>
</protein>
<organism evidence="2 3">
    <name type="scientific">Corynebacterium halotolerans YIM 70093 = DSM 44683</name>
    <dbReference type="NCBI Taxonomy" id="1121362"/>
    <lineage>
        <taxon>Bacteria</taxon>
        <taxon>Bacillati</taxon>
        <taxon>Actinomycetota</taxon>
        <taxon>Actinomycetes</taxon>
        <taxon>Mycobacteriales</taxon>
        <taxon>Corynebacteriaceae</taxon>
        <taxon>Corynebacterium</taxon>
    </lineage>
</organism>
<dbReference type="EMBL" id="CP003697">
    <property type="protein sequence ID" value="AGF71994.1"/>
    <property type="molecule type" value="Genomic_DNA"/>
</dbReference>
<dbReference type="InterPro" id="IPR029039">
    <property type="entry name" value="Flavoprotein-like_sf"/>
</dbReference>
<dbReference type="GO" id="GO:0010181">
    <property type="term" value="F:FMN binding"/>
    <property type="evidence" value="ECO:0007669"/>
    <property type="project" value="InterPro"/>
</dbReference>
<keyword evidence="3" id="KW-1185">Reference proteome</keyword>
<evidence type="ECO:0000259" key="1">
    <source>
        <dbReference type="Pfam" id="PF12724"/>
    </source>
</evidence>
<dbReference type="SUPFAM" id="SSF52218">
    <property type="entry name" value="Flavoproteins"/>
    <property type="match status" value="1"/>
</dbReference>
<proteinExistence type="predicted"/>